<dbReference type="GO" id="GO:0016887">
    <property type="term" value="F:ATP hydrolysis activity"/>
    <property type="evidence" value="ECO:0007669"/>
    <property type="project" value="InterPro"/>
</dbReference>
<evidence type="ECO:0000313" key="2">
    <source>
        <dbReference type="EMBL" id="WMV16659.1"/>
    </source>
</evidence>
<gene>
    <name evidence="2" type="ORF">MTR67_010044</name>
</gene>
<dbReference type="EMBL" id="CP133613">
    <property type="protein sequence ID" value="WMV16659.1"/>
    <property type="molecule type" value="Genomic_DNA"/>
</dbReference>
<keyword evidence="3" id="KW-1185">Reference proteome</keyword>
<dbReference type="GO" id="GO:0032300">
    <property type="term" value="C:mismatch repair complex"/>
    <property type="evidence" value="ECO:0007669"/>
    <property type="project" value="InterPro"/>
</dbReference>
<dbReference type="GO" id="GO:0140664">
    <property type="term" value="F:ATP-dependent DNA damage sensor activity"/>
    <property type="evidence" value="ECO:0007669"/>
    <property type="project" value="InterPro"/>
</dbReference>
<evidence type="ECO:0000256" key="1">
    <source>
        <dbReference type="ARBA" id="ARBA00006082"/>
    </source>
</evidence>
<comment type="similarity">
    <text evidence="1">Belongs to the DNA mismatch repair MutL/HexB family.</text>
</comment>
<dbReference type="AlphaFoldDB" id="A0AAF0TFD6"/>
<dbReference type="InterPro" id="IPR036890">
    <property type="entry name" value="HATPase_C_sf"/>
</dbReference>
<organism evidence="2 3">
    <name type="scientific">Solanum verrucosum</name>
    <dbReference type="NCBI Taxonomy" id="315347"/>
    <lineage>
        <taxon>Eukaryota</taxon>
        <taxon>Viridiplantae</taxon>
        <taxon>Streptophyta</taxon>
        <taxon>Embryophyta</taxon>
        <taxon>Tracheophyta</taxon>
        <taxon>Spermatophyta</taxon>
        <taxon>Magnoliopsida</taxon>
        <taxon>eudicotyledons</taxon>
        <taxon>Gunneridae</taxon>
        <taxon>Pentapetalae</taxon>
        <taxon>asterids</taxon>
        <taxon>lamiids</taxon>
        <taxon>Solanales</taxon>
        <taxon>Solanaceae</taxon>
        <taxon>Solanoideae</taxon>
        <taxon>Solaneae</taxon>
        <taxon>Solanum</taxon>
    </lineage>
</organism>
<name>A0AAF0TFD6_SOLVR</name>
<accession>A0AAF0TFD6</accession>
<dbReference type="PANTHER" id="PTHR10073:SF47">
    <property type="entry name" value="DNA MISMATCH REPAIR PROTEIN MLH3"/>
    <property type="match status" value="1"/>
</dbReference>
<dbReference type="PANTHER" id="PTHR10073">
    <property type="entry name" value="DNA MISMATCH REPAIR PROTEIN MLH, PMS, MUTL"/>
    <property type="match status" value="1"/>
</dbReference>
<dbReference type="Gene3D" id="3.30.565.10">
    <property type="entry name" value="Histidine kinase-like ATPase, C-terminal domain"/>
    <property type="match status" value="1"/>
</dbReference>
<dbReference type="InterPro" id="IPR038973">
    <property type="entry name" value="MutL/Mlh/Pms-like"/>
</dbReference>
<proteinExistence type="inferred from homology"/>
<reference evidence="2" key="1">
    <citation type="submission" date="2023-08" db="EMBL/GenBank/DDBJ databases">
        <title>A de novo genome assembly of Solanum verrucosum Schlechtendal, a Mexican diploid species geographically isolated from the other diploid A-genome species in potato relatives.</title>
        <authorList>
            <person name="Hosaka K."/>
        </authorList>
    </citation>
    <scope>NUCLEOTIDE SEQUENCE</scope>
    <source>
        <tissue evidence="2">Young leaves</tissue>
    </source>
</reference>
<dbReference type="Proteomes" id="UP001234989">
    <property type="component" value="Chromosome 2"/>
</dbReference>
<evidence type="ECO:0000313" key="3">
    <source>
        <dbReference type="Proteomes" id="UP001234989"/>
    </source>
</evidence>
<protein>
    <submittedName>
        <fullName evidence="2">Uncharacterized protein</fullName>
    </submittedName>
</protein>
<dbReference type="GO" id="GO:0006298">
    <property type="term" value="P:mismatch repair"/>
    <property type="evidence" value="ECO:0007669"/>
    <property type="project" value="InterPro"/>
</dbReference>
<sequence length="280" mass="31108">MQKNGCKISWKLCTPSLNFNPVSSFHFPLPPGICCYIKVDGNASFGLKGESLSSTSNVSLLKIVTKTHGKILTGKCLHLGIDDCRQDVGTTVRKFVGIFLFAFVVRDVFYNQPVRRKQMHSNEDDLLCTRVSPPPLTLLSSGFGIHLSSLIKLNASDGLFKLSGYISEIASVSKLEFPFGEIILFHQVSVAIGIGTCYIKVDDNVVLSFGIWCLTRWTGAADGRKIWREDLSSISDVYLLELLPKLMRGQMDIDGKCFCTLELMSVDKMIVQHVIMYNPT</sequence>